<dbReference type="Proteomes" id="UP000198287">
    <property type="component" value="Unassembled WGS sequence"/>
</dbReference>
<name>A0A226DUI8_FOLCA</name>
<organism evidence="1 2">
    <name type="scientific">Folsomia candida</name>
    <name type="common">Springtail</name>
    <dbReference type="NCBI Taxonomy" id="158441"/>
    <lineage>
        <taxon>Eukaryota</taxon>
        <taxon>Metazoa</taxon>
        <taxon>Ecdysozoa</taxon>
        <taxon>Arthropoda</taxon>
        <taxon>Hexapoda</taxon>
        <taxon>Collembola</taxon>
        <taxon>Entomobryomorpha</taxon>
        <taxon>Isotomoidea</taxon>
        <taxon>Isotomidae</taxon>
        <taxon>Proisotominae</taxon>
        <taxon>Folsomia</taxon>
    </lineage>
</organism>
<comment type="caution">
    <text evidence="1">The sequence shown here is derived from an EMBL/GenBank/DDBJ whole genome shotgun (WGS) entry which is preliminary data.</text>
</comment>
<protein>
    <submittedName>
        <fullName evidence="1">Uncharacterized protein</fullName>
    </submittedName>
</protein>
<keyword evidence="2" id="KW-1185">Reference proteome</keyword>
<dbReference type="EMBL" id="LNIX01000012">
    <property type="protein sequence ID" value="OXA48371.1"/>
    <property type="molecule type" value="Genomic_DNA"/>
</dbReference>
<dbReference type="AlphaFoldDB" id="A0A226DUI8"/>
<proteinExistence type="predicted"/>
<evidence type="ECO:0000313" key="1">
    <source>
        <dbReference type="EMBL" id="OXA48371.1"/>
    </source>
</evidence>
<accession>A0A226DUI8</accession>
<evidence type="ECO:0000313" key="2">
    <source>
        <dbReference type="Proteomes" id="UP000198287"/>
    </source>
</evidence>
<reference evidence="1 2" key="1">
    <citation type="submission" date="2015-12" db="EMBL/GenBank/DDBJ databases">
        <title>The genome of Folsomia candida.</title>
        <authorList>
            <person name="Faddeeva A."/>
            <person name="Derks M.F."/>
            <person name="Anvar Y."/>
            <person name="Smit S."/>
            <person name="Van Straalen N."/>
            <person name="Roelofs D."/>
        </authorList>
    </citation>
    <scope>NUCLEOTIDE SEQUENCE [LARGE SCALE GENOMIC DNA]</scope>
    <source>
        <strain evidence="1 2">VU population</strain>
        <tissue evidence="1">Whole body</tissue>
    </source>
</reference>
<sequence length="260" mass="28928">MGSRSGVGVNGSLEFSHLKNIRPINSSKRTKLIQKVYCNCDWLSKPLASRRKRSSSGESGNVFAFRTFLSGIYNSLDEGGGRLGSLLTAELGALVHIRGALPPELSREARPHIFGLANRISSKEETAGPWRTNDYRPVQEDKTVFTVCLSLLRHFEVVTFQGELILNSDRTHQGKEIENVGHLNATILARGHLKVIVTDDRRIWKTTVTATKKNDRRPAHLIPPPINRFWKDALLRPISTEGEASLTYAVHVVVVNEAPC</sequence>
<gene>
    <name evidence="1" type="ORF">Fcan01_17419</name>
</gene>